<dbReference type="InParanoid" id="A0A674HVM9"/>
<dbReference type="CDD" id="cd22969">
    <property type="entry name" value="DD_IQCK"/>
    <property type="match status" value="1"/>
</dbReference>
<reference evidence="2" key="2">
    <citation type="submission" date="2025-08" db="UniProtKB">
        <authorList>
            <consortium name="Ensembl"/>
        </authorList>
    </citation>
    <scope>IDENTIFICATION</scope>
</reference>
<dbReference type="InterPro" id="IPR000048">
    <property type="entry name" value="IQ_motif_EF-hand-BS"/>
</dbReference>
<dbReference type="PROSITE" id="PS50096">
    <property type="entry name" value="IQ"/>
    <property type="match status" value="1"/>
</dbReference>
<gene>
    <name evidence="2" type="primary">IQCK</name>
</gene>
<dbReference type="InterPro" id="IPR043408">
    <property type="entry name" value="IQCK"/>
</dbReference>
<protein>
    <submittedName>
        <fullName evidence="2">IQ motif containing K</fullName>
    </submittedName>
</protein>
<evidence type="ECO:0000313" key="2">
    <source>
        <dbReference type="Ensembl" id="ENSTGUP00000038619.1"/>
    </source>
</evidence>
<dbReference type="OMA" id="KFWAKQE"/>
<evidence type="ECO:0000256" key="1">
    <source>
        <dbReference type="SAM" id="MobiDB-lite"/>
    </source>
</evidence>
<dbReference type="PANTHER" id="PTHR34927">
    <property type="entry name" value="IQ DOMAIN-CONTAINING PROTEIN K"/>
    <property type="match status" value="1"/>
</dbReference>
<dbReference type="Pfam" id="PF00612">
    <property type="entry name" value="IQ"/>
    <property type="match status" value="1"/>
</dbReference>
<proteinExistence type="predicted"/>
<name>A0A674HVM9_TAEGU</name>
<dbReference type="Proteomes" id="UP000007754">
    <property type="component" value="Chromosome 14"/>
</dbReference>
<evidence type="ECO:0000313" key="3">
    <source>
        <dbReference type="Proteomes" id="UP000007754"/>
    </source>
</evidence>
<dbReference type="Ensembl" id="ENSTGUT00000021145.1">
    <property type="protein sequence ID" value="ENSTGUP00000038619.1"/>
    <property type="gene ID" value="ENSTGUG00000022019.1"/>
</dbReference>
<dbReference type="PANTHER" id="PTHR34927:SF1">
    <property type="entry name" value="IQ DOMAIN-CONTAINING PROTEIN K"/>
    <property type="match status" value="1"/>
</dbReference>
<organism evidence="2 3">
    <name type="scientific">Taeniopygia guttata</name>
    <name type="common">Zebra finch</name>
    <name type="synonym">Poephila guttata</name>
    <dbReference type="NCBI Taxonomy" id="59729"/>
    <lineage>
        <taxon>Eukaryota</taxon>
        <taxon>Metazoa</taxon>
        <taxon>Chordata</taxon>
        <taxon>Craniata</taxon>
        <taxon>Vertebrata</taxon>
        <taxon>Euteleostomi</taxon>
        <taxon>Archelosauria</taxon>
        <taxon>Archosauria</taxon>
        <taxon>Dinosauria</taxon>
        <taxon>Saurischia</taxon>
        <taxon>Theropoda</taxon>
        <taxon>Coelurosauria</taxon>
        <taxon>Aves</taxon>
        <taxon>Neognathae</taxon>
        <taxon>Neoaves</taxon>
        <taxon>Telluraves</taxon>
        <taxon>Australaves</taxon>
        <taxon>Passeriformes</taxon>
        <taxon>Passeroidea</taxon>
        <taxon>Estrildidae</taxon>
        <taxon>Estrildinae</taxon>
        <taxon>Taeniopygia</taxon>
    </lineage>
</organism>
<keyword evidence="3" id="KW-1185">Reference proteome</keyword>
<sequence length="224" mass="25707">MAAAGPGAVLEHEAEQPQVSDVPQSKQDPESKQESVPLEAAIPMEQLFSAPAAQYLLPILGEAPPGEPPDPKKCSPREYLEFYIFPVVLPGLAALLHETEKEKCFEGKRTTFIPSDFLTEWLYNNNPKRKDESFTELFSIPFVKDWLKDHPRPPVPLSLLLSEEEASILIQSFWRGYRVRCDSEIQELRQWQKKLREERHIHEVVKKFWAKQEAKVGSKSEELD</sequence>
<accession>A0A674HVM9</accession>
<reference evidence="2" key="3">
    <citation type="submission" date="2025-09" db="UniProtKB">
        <authorList>
            <consortium name="Ensembl"/>
        </authorList>
    </citation>
    <scope>IDENTIFICATION</scope>
</reference>
<dbReference type="GeneTree" id="ENSGT00390000007907"/>
<dbReference type="AlphaFoldDB" id="A0A674HVM9"/>
<reference evidence="2 3" key="1">
    <citation type="journal article" date="2010" name="Nature">
        <title>The genome of a songbird.</title>
        <authorList>
            <person name="Warren W.C."/>
            <person name="Clayton D.F."/>
            <person name="Ellegren H."/>
            <person name="Arnold A.P."/>
            <person name="Hillier L.W."/>
            <person name="Kunstner A."/>
            <person name="Searle S."/>
            <person name="White S."/>
            <person name="Vilella A.J."/>
            <person name="Fairley S."/>
            <person name="Heger A."/>
            <person name="Kong L."/>
            <person name="Ponting C.P."/>
            <person name="Jarvis E.D."/>
            <person name="Mello C.V."/>
            <person name="Minx P."/>
            <person name="Lovell P."/>
            <person name="Velho T.A."/>
            <person name="Ferris M."/>
            <person name="Balakrishnan C.N."/>
            <person name="Sinha S."/>
            <person name="Blatti C."/>
            <person name="London S.E."/>
            <person name="Li Y."/>
            <person name="Lin Y.C."/>
            <person name="George J."/>
            <person name="Sweedler J."/>
            <person name="Southey B."/>
            <person name="Gunaratne P."/>
            <person name="Watson M."/>
            <person name="Nam K."/>
            <person name="Backstrom N."/>
            <person name="Smeds L."/>
            <person name="Nabholz B."/>
            <person name="Itoh Y."/>
            <person name="Whitney O."/>
            <person name="Pfenning A.R."/>
            <person name="Howard J."/>
            <person name="Volker M."/>
            <person name="Skinner B.M."/>
            <person name="Griffin D.K."/>
            <person name="Ye L."/>
            <person name="McLaren W.M."/>
            <person name="Flicek P."/>
            <person name="Quesada V."/>
            <person name="Velasco G."/>
            <person name="Lopez-Otin C."/>
            <person name="Puente X.S."/>
            <person name="Olender T."/>
            <person name="Lancet D."/>
            <person name="Smit A.F."/>
            <person name="Hubley R."/>
            <person name="Konkel M.K."/>
            <person name="Walker J.A."/>
            <person name="Batzer M.A."/>
            <person name="Gu W."/>
            <person name="Pollock D.D."/>
            <person name="Chen L."/>
            <person name="Cheng Z."/>
            <person name="Eichler E.E."/>
            <person name="Stapley J."/>
            <person name="Slate J."/>
            <person name="Ekblom R."/>
            <person name="Birkhead T."/>
            <person name="Burke T."/>
            <person name="Burt D."/>
            <person name="Scharff C."/>
            <person name="Adam I."/>
            <person name="Richard H."/>
            <person name="Sultan M."/>
            <person name="Soldatov A."/>
            <person name="Lehrach H."/>
            <person name="Edwards S.V."/>
            <person name="Yang S.P."/>
            <person name="Li X."/>
            <person name="Graves T."/>
            <person name="Fulton L."/>
            <person name="Nelson J."/>
            <person name="Chinwalla A."/>
            <person name="Hou S."/>
            <person name="Mardis E.R."/>
            <person name="Wilson R.K."/>
        </authorList>
    </citation>
    <scope>NUCLEOTIDE SEQUENCE [LARGE SCALE GENOMIC DNA]</scope>
</reference>
<dbReference type="CTD" id="124152"/>
<feature type="compositionally biased region" description="Polar residues" evidence="1">
    <location>
        <begin position="17"/>
        <end position="26"/>
    </location>
</feature>
<feature type="region of interest" description="Disordered" evidence="1">
    <location>
        <begin position="1"/>
        <end position="40"/>
    </location>
</feature>